<dbReference type="PANTHER" id="PTHR30489:SF0">
    <property type="entry name" value="LIPOPROTEIN-RELEASING SYSTEM TRANSMEMBRANE PROTEIN LOLE"/>
    <property type="match status" value="1"/>
</dbReference>
<evidence type="ECO:0000256" key="3">
    <source>
        <dbReference type="ARBA" id="ARBA00022692"/>
    </source>
</evidence>
<reference evidence="8" key="1">
    <citation type="submission" date="2018-06" db="EMBL/GenBank/DDBJ databases">
        <authorList>
            <person name="Zhirakovskaya E."/>
        </authorList>
    </citation>
    <scope>NUCLEOTIDE SEQUENCE</scope>
</reference>
<gene>
    <name evidence="8" type="ORF">MNBD_BACTEROID07-1432</name>
</gene>
<name>A0A3B0UMT5_9ZZZZ</name>
<evidence type="ECO:0000256" key="1">
    <source>
        <dbReference type="ARBA" id="ARBA00004651"/>
    </source>
</evidence>
<feature type="domain" description="ABC3 transporter permease C-terminal" evidence="7">
    <location>
        <begin position="68"/>
        <end position="198"/>
    </location>
</feature>
<feature type="transmembrane region" description="Helical" evidence="6">
    <location>
        <begin position="64"/>
        <end position="89"/>
    </location>
</feature>
<accession>A0A3B0UMT5</accession>
<dbReference type="PANTHER" id="PTHR30489">
    <property type="entry name" value="LIPOPROTEIN-RELEASING SYSTEM TRANSMEMBRANE PROTEIN LOLE"/>
    <property type="match status" value="1"/>
</dbReference>
<keyword evidence="3 6" id="KW-0812">Transmembrane</keyword>
<comment type="subcellular location">
    <subcellularLocation>
        <location evidence="1">Cell membrane</location>
        <topology evidence="1">Multi-pass membrane protein</topology>
    </subcellularLocation>
</comment>
<evidence type="ECO:0000313" key="8">
    <source>
        <dbReference type="EMBL" id="VAW27712.1"/>
    </source>
</evidence>
<organism evidence="8">
    <name type="scientific">hydrothermal vent metagenome</name>
    <dbReference type="NCBI Taxonomy" id="652676"/>
    <lineage>
        <taxon>unclassified sequences</taxon>
        <taxon>metagenomes</taxon>
        <taxon>ecological metagenomes</taxon>
    </lineage>
</organism>
<evidence type="ECO:0000256" key="4">
    <source>
        <dbReference type="ARBA" id="ARBA00022989"/>
    </source>
</evidence>
<feature type="transmembrane region" description="Helical" evidence="6">
    <location>
        <begin position="170"/>
        <end position="191"/>
    </location>
</feature>
<dbReference type="GO" id="GO:0098797">
    <property type="term" value="C:plasma membrane protein complex"/>
    <property type="evidence" value="ECO:0007669"/>
    <property type="project" value="TreeGrafter"/>
</dbReference>
<dbReference type="Pfam" id="PF02687">
    <property type="entry name" value="FtsX"/>
    <property type="match status" value="1"/>
</dbReference>
<feature type="transmembrane region" description="Helical" evidence="6">
    <location>
        <begin position="109"/>
        <end position="136"/>
    </location>
</feature>
<dbReference type="EMBL" id="UOET01000150">
    <property type="protein sequence ID" value="VAW27712.1"/>
    <property type="molecule type" value="Genomic_DNA"/>
</dbReference>
<protein>
    <submittedName>
        <fullName evidence="8">LolE-like permease protein</fullName>
    </submittedName>
</protein>
<keyword evidence="5 6" id="KW-0472">Membrane</keyword>
<dbReference type="GO" id="GO:0044874">
    <property type="term" value="P:lipoprotein localization to outer membrane"/>
    <property type="evidence" value="ECO:0007669"/>
    <property type="project" value="TreeGrafter"/>
</dbReference>
<evidence type="ECO:0000256" key="2">
    <source>
        <dbReference type="ARBA" id="ARBA00022475"/>
    </source>
</evidence>
<feature type="non-terminal residue" evidence="8">
    <location>
        <position position="1"/>
    </location>
</feature>
<proteinExistence type="predicted"/>
<evidence type="ECO:0000256" key="5">
    <source>
        <dbReference type="ARBA" id="ARBA00023136"/>
    </source>
</evidence>
<keyword evidence="2" id="KW-1003">Cell membrane</keyword>
<dbReference type="InterPro" id="IPR051447">
    <property type="entry name" value="Lipoprotein-release_system"/>
</dbReference>
<keyword evidence="4 6" id="KW-1133">Transmembrane helix</keyword>
<dbReference type="InterPro" id="IPR003838">
    <property type="entry name" value="ABC3_permease_C"/>
</dbReference>
<evidence type="ECO:0000256" key="6">
    <source>
        <dbReference type="SAM" id="Phobius"/>
    </source>
</evidence>
<evidence type="ECO:0000259" key="7">
    <source>
        <dbReference type="Pfam" id="PF02687"/>
    </source>
</evidence>
<sequence>NIIGYPANTGDEIAIRLKANNQTPAVLKILRRIFQKEIRQKRIVIRSWDQIQPLLKSMIAMMDYFSYIFLFIILAALAFAIINTMLMAVMERTREIGMLMALGMNKRKIFSMIMLETIFLSIVGAVLGLLISILIINHYATYGFDLSSVAKGLNYIGYSSRIYFRVNTNFYIISMILVALIAVLSSISPALKALRLQPAKAIREDI</sequence>
<dbReference type="AlphaFoldDB" id="A0A3B0UMT5"/>